<gene>
    <name evidence="3" type="ORF">PBRASI_LOCUS3826</name>
</gene>
<dbReference type="SMART" id="SM00225">
    <property type="entry name" value="BTB"/>
    <property type="match status" value="1"/>
</dbReference>
<evidence type="ECO:0000256" key="1">
    <source>
        <dbReference type="SAM" id="MobiDB-lite"/>
    </source>
</evidence>
<comment type="caution">
    <text evidence="3">The sequence shown here is derived from an EMBL/GenBank/DDBJ whole genome shotgun (WGS) entry which is preliminary data.</text>
</comment>
<dbReference type="Gene3D" id="3.30.710.10">
    <property type="entry name" value="Potassium Channel Kv1.1, Chain A"/>
    <property type="match status" value="1"/>
</dbReference>
<proteinExistence type="predicted"/>
<dbReference type="PANTHER" id="PTHR24413">
    <property type="entry name" value="SPECKLE-TYPE POZ PROTEIN"/>
    <property type="match status" value="1"/>
</dbReference>
<dbReference type="InterPro" id="IPR000210">
    <property type="entry name" value="BTB/POZ_dom"/>
</dbReference>
<evidence type="ECO:0000259" key="2">
    <source>
        <dbReference type="PROSITE" id="PS50097"/>
    </source>
</evidence>
<dbReference type="Gene3D" id="2.60.210.10">
    <property type="entry name" value="Apoptosis, Tumor Necrosis Factor Receptor Associated Protein 2, Chain A"/>
    <property type="match status" value="1"/>
</dbReference>
<dbReference type="InterPro" id="IPR008974">
    <property type="entry name" value="TRAF-like"/>
</dbReference>
<reference evidence="3" key="1">
    <citation type="submission" date="2021-06" db="EMBL/GenBank/DDBJ databases">
        <authorList>
            <person name="Kallberg Y."/>
            <person name="Tangrot J."/>
            <person name="Rosling A."/>
        </authorList>
    </citation>
    <scope>NUCLEOTIDE SEQUENCE</scope>
    <source>
        <strain evidence="3">BR232B</strain>
    </source>
</reference>
<evidence type="ECO:0000313" key="4">
    <source>
        <dbReference type="Proteomes" id="UP000789739"/>
    </source>
</evidence>
<dbReference type="OrthoDB" id="6359816at2759"/>
<dbReference type="SUPFAM" id="SSF49599">
    <property type="entry name" value="TRAF domain-like"/>
    <property type="match status" value="1"/>
</dbReference>
<keyword evidence="4" id="KW-1185">Reference proteome</keyword>
<dbReference type="SUPFAM" id="SSF54695">
    <property type="entry name" value="POZ domain"/>
    <property type="match status" value="1"/>
</dbReference>
<feature type="region of interest" description="Disordered" evidence="1">
    <location>
        <begin position="239"/>
        <end position="267"/>
    </location>
</feature>
<feature type="region of interest" description="Disordered" evidence="1">
    <location>
        <begin position="446"/>
        <end position="467"/>
    </location>
</feature>
<accession>A0A9N9ABQ5</accession>
<name>A0A9N9ABQ5_9GLOM</name>
<feature type="compositionally biased region" description="Acidic residues" evidence="1">
    <location>
        <begin position="458"/>
        <end position="467"/>
    </location>
</feature>
<dbReference type="AlphaFoldDB" id="A0A9N9ABQ5"/>
<protein>
    <submittedName>
        <fullName evidence="3">6040_t:CDS:1</fullName>
    </submittedName>
</protein>
<organism evidence="3 4">
    <name type="scientific">Paraglomus brasilianum</name>
    <dbReference type="NCBI Taxonomy" id="144538"/>
    <lineage>
        <taxon>Eukaryota</taxon>
        <taxon>Fungi</taxon>
        <taxon>Fungi incertae sedis</taxon>
        <taxon>Mucoromycota</taxon>
        <taxon>Glomeromycotina</taxon>
        <taxon>Glomeromycetes</taxon>
        <taxon>Paraglomerales</taxon>
        <taxon>Paraglomeraceae</taxon>
        <taxon>Paraglomus</taxon>
    </lineage>
</organism>
<dbReference type="EMBL" id="CAJVPI010000362">
    <property type="protein sequence ID" value="CAG8525046.1"/>
    <property type="molecule type" value="Genomic_DNA"/>
</dbReference>
<feature type="compositionally biased region" description="Basic and acidic residues" evidence="1">
    <location>
        <begin position="446"/>
        <end position="456"/>
    </location>
</feature>
<dbReference type="Proteomes" id="UP000789739">
    <property type="component" value="Unassembled WGS sequence"/>
</dbReference>
<feature type="domain" description="BTB" evidence="2">
    <location>
        <begin position="196"/>
        <end position="348"/>
    </location>
</feature>
<dbReference type="InterPro" id="IPR011333">
    <property type="entry name" value="SKP1/BTB/POZ_sf"/>
</dbReference>
<feature type="compositionally biased region" description="Acidic residues" evidence="1">
    <location>
        <begin position="239"/>
        <end position="260"/>
    </location>
</feature>
<dbReference type="CDD" id="cd18186">
    <property type="entry name" value="BTB_POZ_ZBTB_KLHL-like"/>
    <property type="match status" value="1"/>
</dbReference>
<dbReference type="PROSITE" id="PS50097">
    <property type="entry name" value="BTB"/>
    <property type="match status" value="1"/>
</dbReference>
<evidence type="ECO:0000313" key="3">
    <source>
        <dbReference type="EMBL" id="CAG8525046.1"/>
    </source>
</evidence>
<dbReference type="Pfam" id="PF00651">
    <property type="entry name" value="BTB"/>
    <property type="match status" value="2"/>
</dbReference>
<sequence length="467" mass="53499">MDSTIDHDYFEFSWTLRSYQNTFKSLPHNQMISSQRFWSPRRDAIYSPEGGDNPGYLWCVDLYPQGHSDHTSHMSVYLTAWQTRYEKSHSIKCRLVGYVIELYKINPFPISNEDKLIKLSGLDMQRDYFKMRMGTDNWGLHELCSNNDIFGGDSWSNVDLVIKVKIYNNLHGYNGCSAPFHLGHSFEKYYDQDKFSDVEFVFDCGNRVRAHRVILAACSDYFKRLLCYGKVDKKVMEEESNNDLDCSADESIDESMEESLDTASSQSSNQSTIKAIVETSVQADVQSTAESSALSNNEFSNPSMTLPTDTSVTPSSALLTTIPIQDIPYEVFKPILYYLYTGNVQLNLSFDTLFETWEYSTRLDLPHLSSIIISHFACNVNFDNWDRVLLLGWTINNIQLKTAVFQFAVDNWDLIVESDNMKAIMQADDKEIFEQLVNVRDNGVDVEKDDKRKGGDGVDGEEDMKNT</sequence>